<proteinExistence type="predicted"/>
<dbReference type="AlphaFoldDB" id="A0A2R5G8W0"/>
<name>A0A2R5G8W0_9STRA</name>
<reference evidence="2 3" key="1">
    <citation type="submission" date="2017-12" db="EMBL/GenBank/DDBJ databases">
        <title>Sequencing, de novo assembly and annotation of complete genome of a new Thraustochytrid species, strain FCC1311.</title>
        <authorList>
            <person name="Sedici K."/>
            <person name="Godart F."/>
            <person name="Aiese Cigliano R."/>
            <person name="Sanseverino W."/>
            <person name="Barakat M."/>
            <person name="Ortet P."/>
            <person name="Marechal E."/>
            <person name="Cagnac O."/>
            <person name="Amato A."/>
        </authorList>
    </citation>
    <scope>NUCLEOTIDE SEQUENCE [LARGE SCALE GENOMIC DNA]</scope>
</reference>
<dbReference type="InParanoid" id="A0A2R5G8W0"/>
<accession>A0A2R5G8W0</accession>
<protein>
    <submittedName>
        <fullName evidence="2">Uncharacterized protein</fullName>
    </submittedName>
</protein>
<dbReference type="EMBL" id="BEYU01000031">
    <property type="protein sequence ID" value="GBG27492.1"/>
    <property type="molecule type" value="Genomic_DNA"/>
</dbReference>
<comment type="caution">
    <text evidence="2">The sequence shown here is derived from an EMBL/GenBank/DDBJ whole genome shotgun (WGS) entry which is preliminary data.</text>
</comment>
<gene>
    <name evidence="2" type="ORF">FCC1311_037152</name>
</gene>
<organism evidence="2 3">
    <name type="scientific">Hondaea fermentalgiana</name>
    <dbReference type="NCBI Taxonomy" id="2315210"/>
    <lineage>
        <taxon>Eukaryota</taxon>
        <taxon>Sar</taxon>
        <taxon>Stramenopiles</taxon>
        <taxon>Bigyra</taxon>
        <taxon>Labyrinthulomycetes</taxon>
        <taxon>Thraustochytrida</taxon>
        <taxon>Thraustochytriidae</taxon>
        <taxon>Hondaea</taxon>
    </lineage>
</organism>
<evidence type="ECO:0000313" key="2">
    <source>
        <dbReference type="EMBL" id="GBG27492.1"/>
    </source>
</evidence>
<dbReference type="Proteomes" id="UP000241890">
    <property type="component" value="Unassembled WGS sequence"/>
</dbReference>
<feature type="region of interest" description="Disordered" evidence="1">
    <location>
        <begin position="342"/>
        <end position="395"/>
    </location>
</feature>
<feature type="region of interest" description="Disordered" evidence="1">
    <location>
        <begin position="128"/>
        <end position="155"/>
    </location>
</feature>
<feature type="compositionally biased region" description="Low complexity" evidence="1">
    <location>
        <begin position="131"/>
        <end position="142"/>
    </location>
</feature>
<sequence length="395" mass="41960">MCAMRLATSATAPRAQPAEERPVSIEADCDGIDKASAIINSSGQLVVSLIMEGNHDLSSDGSDLRMDVVLVDGLAKATVVHCVKINMSTQCAISVPTARSVLSDLHIQLQEGSTAIFRASAIAGLEKKPARSPLPARSPRAPGAHRKQPLGPSRLYADDRKRRAFNMMTEEQQQQASAVLAAARPKESTEQQPLLAGNKKASADADAAAATVAARPAAKGATKSRYVLVLESRAGQDLESVLICIMDTTNKVIVQQFMCTRNPEKEGILLRELPGFDQKKKIFSKVSVIQHHANKGKLVFLFMSEFEHLEKNHQFRAVCNGSFVDSVLVPSSILTGSINAAAPAPPSEPADAARDRDATATLVSLQAGGNGVGSKRGPDSLDAGLGSPKRSRQSL</sequence>
<feature type="region of interest" description="Disordered" evidence="1">
    <location>
        <begin position="1"/>
        <end position="22"/>
    </location>
</feature>
<evidence type="ECO:0000313" key="3">
    <source>
        <dbReference type="Proteomes" id="UP000241890"/>
    </source>
</evidence>
<keyword evidence="3" id="KW-1185">Reference proteome</keyword>
<evidence type="ECO:0000256" key="1">
    <source>
        <dbReference type="SAM" id="MobiDB-lite"/>
    </source>
</evidence>